<accession>A0A0P8BS22</accession>
<dbReference type="Pfam" id="PF01315">
    <property type="entry name" value="Ald_Xan_dh_C"/>
    <property type="match status" value="1"/>
</dbReference>
<proteinExistence type="predicted"/>
<dbReference type="InterPro" id="IPR046867">
    <property type="entry name" value="AldOxase/xan_DH_MoCoBD2"/>
</dbReference>
<evidence type="ECO:0000313" key="5">
    <source>
        <dbReference type="EMBL" id="SCC81380.1"/>
    </source>
</evidence>
<keyword evidence="1" id="KW-0500">Molybdenum</keyword>
<keyword evidence="7" id="KW-1185">Reference proteome</keyword>
<sequence>MDAVASSQRKFGIGQAPKRVEDQRFLTGAGRYTGDMIPEGALMAQVLRASHAHARFTLSGLDEARAMPGVAAILTHADVADLGDLPCPGAVKNSDGSKMPVPPYPVLASDVARHVGDALAFIVAETADQARDAAEAVMVDYEPLEPVVGIEGARAQGASLVWPEFGTNLAFDSHHGDAPKTEKAFAKAHRTVALDIVNNRLIANFMEPRACIAEYDGAHESWTMTVGSQGVHDIRNTIADHILKVDRAKLRVITPDVGGGFGTKIFVYREYPLCAVAARITGRPVAWIGERGEHFLGDAQGRDNLTRAEVALDRRGRFLGLKIDIAADLGAYLSQFAPFIPWGGARMSPGCYDIPAVHARVRGYYTNSPPIDAYRGAGRPEAAYVIERLVEHVAREIGKSPDAVRALNFIKPEAMPHTTQVGRIYDSGEFEAAMRRAMEVADWAGFKERLRASKKAGKARGIGMASYIEACAGGSPERADISMQADGGVEVLIGTQSNGQGHMTAYAQLVSQHLDLPLEKVTVIQGDTALIETGGGTGGSRSVPVGGAAVDGASRELARKLMEEGARMLEAAESDVEISDGTVRVAGTDKAIGFTEIAAQAADAGASLKTHFKWKPPEATYPNGTHICEVEIDPQTGETEILRYTIVDDFGMTMNPLLLAGQVHGGLAQGIGQALHERVVFDESGQLVTASLMDYRLPRAADLPNFHFETRNVPCTTNALGMKGAGEAGTIGGTPATMNAVVDALYRAYGIRHLDMPATPDRVFAAISCARDSAPGGG</sequence>
<dbReference type="InterPro" id="IPR000674">
    <property type="entry name" value="Ald_Oxase/Xan_DH_a/b"/>
</dbReference>
<reference evidence="5 7" key="2">
    <citation type="submission" date="2016-08" db="EMBL/GenBank/DDBJ databases">
        <authorList>
            <person name="Varghese N."/>
            <person name="Submissions Spin"/>
        </authorList>
    </citation>
    <scope>NUCLEOTIDE SEQUENCE [LARGE SCALE GENOMIC DNA]</scope>
    <source>
        <strain evidence="5 7">HL-109</strain>
    </source>
</reference>
<dbReference type="EC" id="1.2.99.2" evidence="4"/>
<dbReference type="EMBL" id="FMBM01000002">
    <property type="protein sequence ID" value="SCC81380.1"/>
    <property type="molecule type" value="Genomic_DNA"/>
</dbReference>
<dbReference type="SMART" id="SM01008">
    <property type="entry name" value="Ald_Xan_dh_C"/>
    <property type="match status" value="1"/>
</dbReference>
<dbReference type="OrthoDB" id="9758509at2"/>
<name>A0A0P8BS22_9HYPH</name>
<comment type="caution">
    <text evidence="4">The sequence shown here is derived from an EMBL/GenBank/DDBJ whole genome shotgun (WGS) entry which is preliminary data.</text>
</comment>
<dbReference type="Pfam" id="PF02738">
    <property type="entry name" value="MoCoBD_1"/>
    <property type="match status" value="1"/>
</dbReference>
<dbReference type="Gene3D" id="3.90.1170.50">
    <property type="entry name" value="Aldehyde oxidase/xanthine dehydrogenase, a/b hammerhead"/>
    <property type="match status" value="1"/>
</dbReference>
<evidence type="ECO:0000259" key="3">
    <source>
        <dbReference type="SMART" id="SM01008"/>
    </source>
</evidence>
<dbReference type="InterPro" id="IPR037165">
    <property type="entry name" value="AldOxase/xan_DH_Mopterin-bd_sf"/>
</dbReference>
<dbReference type="PANTHER" id="PTHR11908">
    <property type="entry name" value="XANTHINE DEHYDROGENASE"/>
    <property type="match status" value="1"/>
</dbReference>
<dbReference type="Pfam" id="PF20256">
    <property type="entry name" value="MoCoBD_2"/>
    <property type="match status" value="1"/>
</dbReference>
<dbReference type="Proteomes" id="UP000182800">
    <property type="component" value="Unassembled WGS sequence"/>
</dbReference>
<dbReference type="GO" id="GO:0016491">
    <property type="term" value="F:oxidoreductase activity"/>
    <property type="evidence" value="ECO:0007669"/>
    <property type="project" value="UniProtKB-KW"/>
</dbReference>
<reference evidence="4 6" key="1">
    <citation type="submission" date="2015-09" db="EMBL/GenBank/DDBJ databases">
        <title>Identification and resolution of microdiversity through metagenomic sequencing of parallel consortia.</title>
        <authorList>
            <person name="Nelson W.C."/>
            <person name="Romine M.F."/>
            <person name="Lindemann S.R."/>
        </authorList>
    </citation>
    <scope>NUCLEOTIDE SEQUENCE [LARGE SCALE GENOMIC DNA]</scope>
    <source>
        <strain evidence="4">HL-109</strain>
    </source>
</reference>
<dbReference type="InterPro" id="IPR008274">
    <property type="entry name" value="AldOxase/xan_DH_MoCoBD1"/>
</dbReference>
<evidence type="ECO:0000313" key="6">
    <source>
        <dbReference type="Proteomes" id="UP000050497"/>
    </source>
</evidence>
<dbReference type="STRING" id="1653334.GA0071312_2318"/>
<dbReference type="SUPFAM" id="SSF56003">
    <property type="entry name" value="Molybdenum cofactor-binding domain"/>
    <property type="match status" value="1"/>
</dbReference>
<dbReference type="SUPFAM" id="SSF54665">
    <property type="entry name" value="CO dehydrogenase molybdoprotein N-domain-like"/>
    <property type="match status" value="1"/>
</dbReference>
<organism evidence="4 6">
    <name type="scientific">Saliniramus fredricksonii</name>
    <dbReference type="NCBI Taxonomy" id="1653334"/>
    <lineage>
        <taxon>Bacteria</taxon>
        <taxon>Pseudomonadati</taxon>
        <taxon>Pseudomonadota</taxon>
        <taxon>Alphaproteobacteria</taxon>
        <taxon>Hyphomicrobiales</taxon>
        <taxon>Salinarimonadaceae</taxon>
        <taxon>Saliniramus</taxon>
    </lineage>
</organism>
<evidence type="ECO:0000313" key="7">
    <source>
        <dbReference type="Proteomes" id="UP000182800"/>
    </source>
</evidence>
<dbReference type="AlphaFoldDB" id="A0A0P8BS22"/>
<protein>
    <submittedName>
        <fullName evidence="4">Carbon-monoxide dehydrogenase large subunit</fullName>
        <ecNumber evidence="4">1.2.99.2</ecNumber>
    </submittedName>
    <submittedName>
        <fullName evidence="5">Xanthine dehydrogenase, molybdenum binding subunit apoprotein</fullName>
    </submittedName>
</protein>
<dbReference type="InterPro" id="IPR036856">
    <property type="entry name" value="Ald_Oxase/Xan_DH_a/b_sf"/>
</dbReference>
<dbReference type="GO" id="GO:0005506">
    <property type="term" value="F:iron ion binding"/>
    <property type="evidence" value="ECO:0007669"/>
    <property type="project" value="InterPro"/>
</dbReference>
<dbReference type="EMBL" id="LJSX01000002">
    <property type="protein sequence ID" value="KPQ12479.1"/>
    <property type="molecule type" value="Genomic_DNA"/>
</dbReference>
<evidence type="ECO:0000313" key="4">
    <source>
        <dbReference type="EMBL" id="KPQ12479.1"/>
    </source>
</evidence>
<dbReference type="PATRIC" id="fig|1653334.4.peg.1041"/>
<evidence type="ECO:0000256" key="2">
    <source>
        <dbReference type="ARBA" id="ARBA00023002"/>
    </source>
</evidence>
<dbReference type="InterPro" id="IPR016208">
    <property type="entry name" value="Ald_Oxase/xanthine_DH-like"/>
</dbReference>
<gene>
    <name evidence="4" type="primary">coxL-2</name>
    <name evidence="5" type="ORF">GA0071312_2318</name>
    <name evidence="4" type="ORF">HLUCCO17_02605</name>
</gene>
<dbReference type="Gene3D" id="3.30.365.10">
    <property type="entry name" value="Aldehyde oxidase/xanthine dehydrogenase, molybdopterin binding domain"/>
    <property type="match status" value="4"/>
</dbReference>
<dbReference type="PANTHER" id="PTHR11908:SF132">
    <property type="entry name" value="ALDEHYDE OXIDASE 1-RELATED"/>
    <property type="match status" value="1"/>
</dbReference>
<feature type="domain" description="Aldehyde oxidase/xanthine dehydrogenase a/b hammerhead" evidence="3">
    <location>
        <begin position="27"/>
        <end position="145"/>
    </location>
</feature>
<dbReference type="RefSeq" id="WP_074445091.1">
    <property type="nucleotide sequence ID" value="NZ_FMBM01000002.1"/>
</dbReference>
<dbReference type="Proteomes" id="UP000050497">
    <property type="component" value="Unassembled WGS sequence"/>
</dbReference>
<evidence type="ECO:0000256" key="1">
    <source>
        <dbReference type="ARBA" id="ARBA00022505"/>
    </source>
</evidence>
<keyword evidence="2 4" id="KW-0560">Oxidoreductase</keyword>